<evidence type="ECO:0000313" key="3">
    <source>
        <dbReference type="Proteomes" id="UP000248079"/>
    </source>
</evidence>
<dbReference type="SMART" id="SM01321">
    <property type="entry name" value="Y1_Tnp"/>
    <property type="match status" value="1"/>
</dbReference>
<dbReference type="GO" id="GO:0043565">
    <property type="term" value="F:sequence-specific DNA binding"/>
    <property type="evidence" value="ECO:0007669"/>
    <property type="project" value="TreeGrafter"/>
</dbReference>
<dbReference type="AlphaFoldDB" id="A0A2V3ZUY0"/>
<dbReference type="OrthoDB" id="9794403at2"/>
<dbReference type="GO" id="GO:0006313">
    <property type="term" value="P:DNA transposition"/>
    <property type="evidence" value="ECO:0007669"/>
    <property type="project" value="InterPro"/>
</dbReference>
<evidence type="ECO:0000313" key="2">
    <source>
        <dbReference type="EMBL" id="PXX98890.1"/>
    </source>
</evidence>
<dbReference type="Gene3D" id="3.30.70.1290">
    <property type="entry name" value="Transposase IS200-like"/>
    <property type="match status" value="1"/>
</dbReference>
<proteinExistence type="predicted"/>
<dbReference type="Proteomes" id="UP000248079">
    <property type="component" value="Unassembled WGS sequence"/>
</dbReference>
<feature type="domain" description="Transposase IS200-like" evidence="1">
    <location>
        <begin position="22"/>
        <end position="175"/>
    </location>
</feature>
<evidence type="ECO:0000259" key="1">
    <source>
        <dbReference type="SMART" id="SM01321"/>
    </source>
</evidence>
<dbReference type="InterPro" id="IPR052715">
    <property type="entry name" value="RAYT_transposase"/>
</dbReference>
<gene>
    <name evidence="2" type="ORF">DF185_16070</name>
</gene>
<name>A0A2V3ZUY0_9BACT</name>
<sequence>MSAKFQNKYRIDSTRLQSWDYGSNGKYFITICTCEMEHFFGRIADENMFLNELGELADSYWREIPNHFPYVHLDEFIVMPNHIHGILVIDDPYNWKNVQTRQCLVSNKSYQNPGRKRFQNQGNNTISSIIGSYKSIVSRQAHKINPKFEWHTRFYDHIIKDQKALQRIRNYIKYNPKNWREDKYFE</sequence>
<accession>A0A2V3ZUY0</accession>
<dbReference type="PANTHER" id="PTHR36966">
    <property type="entry name" value="REP-ASSOCIATED TYROSINE TRANSPOSASE"/>
    <property type="match status" value="1"/>
</dbReference>
<dbReference type="InterPro" id="IPR002686">
    <property type="entry name" value="Transposase_17"/>
</dbReference>
<keyword evidence="3" id="KW-1185">Reference proteome</keyword>
<reference evidence="2 3" key="1">
    <citation type="submission" date="2018-05" db="EMBL/GenBank/DDBJ databases">
        <title>Marinifilum breve JC075T sp. nov., a marine bacterium isolated from Yongle Blue Hole in the South China Sea.</title>
        <authorList>
            <person name="Fu T."/>
        </authorList>
    </citation>
    <scope>NUCLEOTIDE SEQUENCE [LARGE SCALE GENOMIC DNA]</scope>
    <source>
        <strain evidence="2 3">JC075</strain>
    </source>
</reference>
<organism evidence="2 3">
    <name type="scientific">Marinifilum breve</name>
    <dbReference type="NCBI Taxonomy" id="2184082"/>
    <lineage>
        <taxon>Bacteria</taxon>
        <taxon>Pseudomonadati</taxon>
        <taxon>Bacteroidota</taxon>
        <taxon>Bacteroidia</taxon>
        <taxon>Marinilabiliales</taxon>
        <taxon>Marinifilaceae</taxon>
    </lineage>
</organism>
<dbReference type="InterPro" id="IPR036515">
    <property type="entry name" value="Transposase_17_sf"/>
</dbReference>
<comment type="caution">
    <text evidence="2">The sequence shown here is derived from an EMBL/GenBank/DDBJ whole genome shotgun (WGS) entry which is preliminary data.</text>
</comment>
<dbReference type="PANTHER" id="PTHR36966:SF1">
    <property type="entry name" value="REP-ASSOCIATED TYROSINE TRANSPOSASE"/>
    <property type="match status" value="1"/>
</dbReference>
<dbReference type="GO" id="GO:0004803">
    <property type="term" value="F:transposase activity"/>
    <property type="evidence" value="ECO:0007669"/>
    <property type="project" value="InterPro"/>
</dbReference>
<dbReference type="RefSeq" id="WP_110361781.1">
    <property type="nucleotide sequence ID" value="NZ_QFLI01000007.1"/>
</dbReference>
<dbReference type="SUPFAM" id="SSF143422">
    <property type="entry name" value="Transposase IS200-like"/>
    <property type="match status" value="1"/>
</dbReference>
<dbReference type="EMBL" id="QFLI01000007">
    <property type="protein sequence ID" value="PXX98890.1"/>
    <property type="molecule type" value="Genomic_DNA"/>
</dbReference>
<protein>
    <submittedName>
        <fullName evidence="2">Transposase</fullName>
    </submittedName>
</protein>